<name>A0ABQ3KW75_9ALTE</name>
<evidence type="ECO:0000313" key="2">
    <source>
        <dbReference type="EMBL" id="GHG61444.1"/>
    </source>
</evidence>
<keyword evidence="1" id="KW-0472">Membrane</keyword>
<gene>
    <name evidence="2" type="ORF">GCM10010919_05900</name>
</gene>
<keyword evidence="1" id="KW-0812">Transmembrane</keyword>
<dbReference type="EMBL" id="BNAO01000001">
    <property type="protein sequence ID" value="GHG61444.1"/>
    <property type="molecule type" value="Genomic_DNA"/>
</dbReference>
<organism evidence="2 3">
    <name type="scientific">Alishewanella longhuensis</name>
    <dbReference type="NCBI Taxonomy" id="1091037"/>
    <lineage>
        <taxon>Bacteria</taxon>
        <taxon>Pseudomonadati</taxon>
        <taxon>Pseudomonadota</taxon>
        <taxon>Gammaproteobacteria</taxon>
        <taxon>Alteromonadales</taxon>
        <taxon>Alteromonadaceae</taxon>
        <taxon>Alishewanella</taxon>
    </lineage>
</organism>
<reference evidence="3" key="1">
    <citation type="journal article" date="2019" name="Int. J. Syst. Evol. Microbiol.">
        <title>The Global Catalogue of Microorganisms (GCM) 10K type strain sequencing project: providing services to taxonomists for standard genome sequencing and annotation.</title>
        <authorList>
            <consortium name="The Broad Institute Genomics Platform"/>
            <consortium name="The Broad Institute Genome Sequencing Center for Infectious Disease"/>
            <person name="Wu L."/>
            <person name="Ma J."/>
        </authorList>
    </citation>
    <scope>NUCLEOTIDE SEQUENCE [LARGE SCALE GENOMIC DNA]</scope>
    <source>
        <strain evidence="3">CGMCC 1.7003</strain>
    </source>
</reference>
<dbReference type="RefSeq" id="WP_189429994.1">
    <property type="nucleotide sequence ID" value="NZ_BNAO01000001.1"/>
</dbReference>
<protein>
    <submittedName>
        <fullName evidence="2">Uncharacterized protein</fullName>
    </submittedName>
</protein>
<comment type="caution">
    <text evidence="2">The sequence shown here is derived from an EMBL/GenBank/DDBJ whole genome shotgun (WGS) entry which is preliminary data.</text>
</comment>
<feature type="transmembrane region" description="Helical" evidence="1">
    <location>
        <begin position="112"/>
        <end position="137"/>
    </location>
</feature>
<accession>A0ABQ3KW75</accession>
<sequence length="139" mass="15877">MNIPKEASISFFDCGEHTIKVIASFTSGKEYVFVDDQLVSEKRSFRFKSEHTFMLDGQQAIIKVSIASLMRGPYLIEFWLDQQLIDSDEWDMKRIMQHVKQAQADIPRWKRVASFIIVVTFCGALGAFVGFSLATFLKG</sequence>
<keyword evidence="3" id="KW-1185">Reference proteome</keyword>
<keyword evidence="1" id="KW-1133">Transmembrane helix</keyword>
<evidence type="ECO:0000256" key="1">
    <source>
        <dbReference type="SAM" id="Phobius"/>
    </source>
</evidence>
<dbReference type="Proteomes" id="UP000659697">
    <property type="component" value="Unassembled WGS sequence"/>
</dbReference>
<evidence type="ECO:0000313" key="3">
    <source>
        <dbReference type="Proteomes" id="UP000659697"/>
    </source>
</evidence>
<proteinExistence type="predicted"/>